<dbReference type="EMBL" id="JACRTD010000006">
    <property type="protein sequence ID" value="MBC8585810.1"/>
    <property type="molecule type" value="Genomic_DNA"/>
</dbReference>
<comment type="caution">
    <text evidence="6">The sequence shown here is derived from an EMBL/GenBank/DDBJ whole genome shotgun (WGS) entry which is preliminary data.</text>
</comment>
<evidence type="ECO:0000256" key="1">
    <source>
        <dbReference type="ARBA" id="ARBA00004196"/>
    </source>
</evidence>
<evidence type="ECO:0000259" key="5">
    <source>
        <dbReference type="Pfam" id="PF13407"/>
    </source>
</evidence>
<evidence type="ECO:0000313" key="7">
    <source>
        <dbReference type="Proteomes" id="UP000623678"/>
    </source>
</evidence>
<dbReference type="Gene3D" id="3.40.50.2300">
    <property type="match status" value="2"/>
</dbReference>
<name>A0A926II43_9FIRM</name>
<dbReference type="InterPro" id="IPR028082">
    <property type="entry name" value="Peripla_BP_I"/>
</dbReference>
<organism evidence="6 7">
    <name type="scientific">Youxingia wuxianensis</name>
    <dbReference type="NCBI Taxonomy" id="2763678"/>
    <lineage>
        <taxon>Bacteria</taxon>
        <taxon>Bacillati</taxon>
        <taxon>Bacillota</taxon>
        <taxon>Clostridia</taxon>
        <taxon>Eubacteriales</taxon>
        <taxon>Oscillospiraceae</taxon>
        <taxon>Youxingia</taxon>
    </lineage>
</organism>
<feature type="domain" description="Periplasmic binding protein" evidence="5">
    <location>
        <begin position="46"/>
        <end position="302"/>
    </location>
</feature>
<dbReference type="RefSeq" id="WP_262395524.1">
    <property type="nucleotide sequence ID" value="NZ_JACRTD010000006.1"/>
</dbReference>
<reference evidence="6" key="1">
    <citation type="submission" date="2020-08" db="EMBL/GenBank/DDBJ databases">
        <title>Genome public.</title>
        <authorList>
            <person name="Liu C."/>
            <person name="Sun Q."/>
        </authorList>
    </citation>
    <scope>NUCLEOTIDE SEQUENCE</scope>
    <source>
        <strain evidence="6">NSJ-64</strain>
    </source>
</reference>
<dbReference type="PANTHER" id="PTHR46847:SF1">
    <property type="entry name" value="D-ALLOSE-BINDING PERIPLASMIC PROTEIN-RELATED"/>
    <property type="match status" value="1"/>
</dbReference>
<gene>
    <name evidence="6" type="ORF">H8705_09455</name>
</gene>
<dbReference type="PANTHER" id="PTHR46847">
    <property type="entry name" value="D-ALLOSE-BINDING PERIPLASMIC PROTEIN-RELATED"/>
    <property type="match status" value="1"/>
</dbReference>
<dbReference type="Proteomes" id="UP000623678">
    <property type="component" value="Unassembled WGS sequence"/>
</dbReference>
<comment type="subcellular location">
    <subcellularLocation>
        <location evidence="1">Cell envelope</location>
    </subcellularLocation>
</comment>
<evidence type="ECO:0000313" key="6">
    <source>
        <dbReference type="EMBL" id="MBC8585810.1"/>
    </source>
</evidence>
<keyword evidence="3" id="KW-0732">Signal</keyword>
<evidence type="ECO:0000256" key="2">
    <source>
        <dbReference type="ARBA" id="ARBA00007639"/>
    </source>
</evidence>
<dbReference type="InterPro" id="IPR025997">
    <property type="entry name" value="SBP_2_dom"/>
</dbReference>
<protein>
    <submittedName>
        <fullName evidence="6">Sugar ABC transporter substrate-binding protein</fullName>
    </submittedName>
</protein>
<sequence length="327" mass="34052">MTLTLLVTLIAGCGQSSDPAEDNSTAAPADESPEPSEDPDTEKLVIGYAAKSATNTSFMITNNGCEQAAKDLGVELIMLGPPKDQDVAGQLAVIEDLVNRNVDALVIAAADSSAVVSGVQKANAAGIPVIAIDTAINGGEIASYVTTDNLAAAALGAEWMAKALDGKGNVVMINGVLAQSVGSERRDGFYNYMAENFPDIKIVAEVNSEWQADKAMSGMEDALRANPDIDGVFCAWDAGTIAVIPVLEQAGILDEVALLGFDAAPDALKQMKEGKVDADIAQYLFKIGYQGVEAAVKAAKGEASCGYVLRGSLRFQAPSCRRCIPYA</sequence>
<feature type="compositionally biased region" description="Acidic residues" evidence="4">
    <location>
        <begin position="31"/>
        <end position="40"/>
    </location>
</feature>
<dbReference type="AlphaFoldDB" id="A0A926II43"/>
<dbReference type="GO" id="GO:0030313">
    <property type="term" value="C:cell envelope"/>
    <property type="evidence" value="ECO:0007669"/>
    <property type="project" value="UniProtKB-SubCell"/>
</dbReference>
<evidence type="ECO:0000256" key="3">
    <source>
        <dbReference type="ARBA" id="ARBA00022729"/>
    </source>
</evidence>
<accession>A0A926II43</accession>
<proteinExistence type="inferred from homology"/>
<keyword evidence="7" id="KW-1185">Reference proteome</keyword>
<evidence type="ECO:0000256" key="4">
    <source>
        <dbReference type="SAM" id="MobiDB-lite"/>
    </source>
</evidence>
<dbReference type="SUPFAM" id="SSF53822">
    <property type="entry name" value="Periplasmic binding protein-like I"/>
    <property type="match status" value="1"/>
</dbReference>
<feature type="region of interest" description="Disordered" evidence="4">
    <location>
        <begin position="14"/>
        <end position="41"/>
    </location>
</feature>
<dbReference type="Pfam" id="PF13407">
    <property type="entry name" value="Peripla_BP_4"/>
    <property type="match status" value="1"/>
</dbReference>
<dbReference type="GO" id="GO:0030246">
    <property type="term" value="F:carbohydrate binding"/>
    <property type="evidence" value="ECO:0007669"/>
    <property type="project" value="UniProtKB-ARBA"/>
</dbReference>
<dbReference type="CDD" id="cd01536">
    <property type="entry name" value="PBP1_ABC_sugar_binding-like"/>
    <property type="match status" value="1"/>
</dbReference>
<comment type="similarity">
    <text evidence="2">Belongs to the bacterial solute-binding protein 2 family.</text>
</comment>